<comment type="similarity">
    <text evidence="1">Belongs to the FAH family.</text>
</comment>
<keyword evidence="5" id="KW-1185">Reference proteome</keyword>
<dbReference type="InterPro" id="IPR011234">
    <property type="entry name" value="Fumarylacetoacetase-like_C"/>
</dbReference>
<dbReference type="PANTHER" id="PTHR42796:SF4">
    <property type="entry name" value="FUMARYLACETOACETATE HYDROLASE DOMAIN-CONTAINING PROTEIN 2A"/>
    <property type="match status" value="1"/>
</dbReference>
<dbReference type="GO" id="GO:0044281">
    <property type="term" value="P:small molecule metabolic process"/>
    <property type="evidence" value="ECO:0007669"/>
    <property type="project" value="UniProtKB-ARBA"/>
</dbReference>
<evidence type="ECO:0000259" key="3">
    <source>
        <dbReference type="Pfam" id="PF01557"/>
    </source>
</evidence>
<dbReference type="Proteomes" id="UP000199475">
    <property type="component" value="Unassembled WGS sequence"/>
</dbReference>
<dbReference type="SUPFAM" id="SSF56529">
    <property type="entry name" value="FAH"/>
    <property type="match status" value="1"/>
</dbReference>
<feature type="domain" description="Fumarylacetoacetase-like C-terminal" evidence="3">
    <location>
        <begin position="169"/>
        <end position="265"/>
    </location>
</feature>
<accession>A0A1G9JZG9</accession>
<evidence type="ECO:0000256" key="1">
    <source>
        <dbReference type="ARBA" id="ARBA00010211"/>
    </source>
</evidence>
<name>A0A1G9JZG9_9ACTN</name>
<dbReference type="Pfam" id="PF01557">
    <property type="entry name" value="FAA_hydrolase"/>
    <property type="match status" value="1"/>
</dbReference>
<dbReference type="PANTHER" id="PTHR42796">
    <property type="entry name" value="FUMARYLACETOACETATE HYDROLASE DOMAIN-CONTAINING PROTEIN 2A-RELATED"/>
    <property type="match status" value="1"/>
</dbReference>
<dbReference type="InterPro" id="IPR051121">
    <property type="entry name" value="FAH"/>
</dbReference>
<dbReference type="InterPro" id="IPR036663">
    <property type="entry name" value="Fumarylacetoacetase_C_sf"/>
</dbReference>
<dbReference type="EMBL" id="FNGP01000002">
    <property type="protein sequence ID" value="SDL42918.1"/>
    <property type="molecule type" value="Genomic_DNA"/>
</dbReference>
<dbReference type="GO" id="GO:0003824">
    <property type="term" value="F:catalytic activity"/>
    <property type="evidence" value="ECO:0007669"/>
    <property type="project" value="InterPro"/>
</dbReference>
<dbReference type="OrthoDB" id="3766879at2"/>
<gene>
    <name evidence="4" type="ORF">SAMN04488242_1555</name>
</gene>
<proteinExistence type="inferred from homology"/>
<reference evidence="4 5" key="1">
    <citation type="submission" date="2016-10" db="EMBL/GenBank/DDBJ databases">
        <authorList>
            <person name="de Groot N.N."/>
        </authorList>
    </citation>
    <scope>NUCLEOTIDE SEQUENCE [LARGE SCALE GENOMIC DNA]</scope>
    <source>
        <strain evidence="4 5">CGMCC 1.9159</strain>
    </source>
</reference>
<evidence type="ECO:0000313" key="5">
    <source>
        <dbReference type="Proteomes" id="UP000199475"/>
    </source>
</evidence>
<evidence type="ECO:0000313" key="4">
    <source>
        <dbReference type="EMBL" id="SDL42918.1"/>
    </source>
</evidence>
<evidence type="ECO:0000256" key="2">
    <source>
        <dbReference type="ARBA" id="ARBA00022723"/>
    </source>
</evidence>
<dbReference type="AlphaFoldDB" id="A0A1G9JZG9"/>
<keyword evidence="2" id="KW-0479">Metal-binding</keyword>
<protein>
    <submittedName>
        <fullName evidence="4">2-keto-4-pentenoate hydratase/2-oxohepta-3-ene-1,7-dioic acid hydratase (Catechol pathway)</fullName>
    </submittedName>
</protein>
<dbReference type="STRING" id="686624.SAMN04488242_1555"/>
<organism evidence="4 5">
    <name type="scientific">Tessaracoccus oleiagri</name>
    <dbReference type="NCBI Taxonomy" id="686624"/>
    <lineage>
        <taxon>Bacteria</taxon>
        <taxon>Bacillati</taxon>
        <taxon>Actinomycetota</taxon>
        <taxon>Actinomycetes</taxon>
        <taxon>Propionibacteriales</taxon>
        <taxon>Propionibacteriaceae</taxon>
        <taxon>Tessaracoccus</taxon>
    </lineage>
</organism>
<dbReference type="Gene3D" id="3.90.850.10">
    <property type="entry name" value="Fumarylacetoacetase-like, C-terminal domain"/>
    <property type="match status" value="1"/>
</dbReference>
<dbReference type="RefSeq" id="WP_093250616.1">
    <property type="nucleotide sequence ID" value="NZ_FNGP01000002.1"/>
</dbReference>
<dbReference type="GO" id="GO:0046872">
    <property type="term" value="F:metal ion binding"/>
    <property type="evidence" value="ECO:0007669"/>
    <property type="project" value="UniProtKB-KW"/>
</dbReference>
<sequence>MKLVTYRLADFEGSETIALGALRHDRVVRLDVSTKHDHHGLGSIEEYLSGLPGTQQRARTIASDTSDPGVALDEVHLYPPVAHPRTVLVCRSTDDGIVTEPLNHPTITGPGDTIRVSAPGAVRFGLRPQLGLVTPREMRLPLEHIEPAAYVLFNEVHVHDIESGADSVVIGLGPYLVTPDEITDPRALDVRVTFDGREPWHGTTAYPYSPAEILFELQRRFQFEPGTLIGMGPIPGSFGVDGAEWLEQGETFTVAINGLGELTQHLDSR</sequence>